<feature type="transmembrane region" description="Helical" evidence="13">
    <location>
        <begin position="108"/>
        <end position="131"/>
    </location>
</feature>
<dbReference type="OrthoDB" id="4494341at2759"/>
<dbReference type="SUPFAM" id="SSF63380">
    <property type="entry name" value="Riboflavin synthase domain-like"/>
    <property type="match status" value="1"/>
</dbReference>
<keyword evidence="5" id="KW-1003">Cell membrane</keyword>
<sequence>MEPAQLYAACLGGTLLLLFIFRFAPTRYRPMPILNRRWQYWLSRLFISTYRKMCFLFLKHMLYPRLFGHLSRYRVIIQLMYWGGTITCNFIGTQTVAAIAARAGNIALLNFVFLLFAGRINIAADLLGLSYRSYLHVHKTFAIMTFVQATLHSAISIREHGWLPYEQLQFCGMLGICALAACFIILVIRKWIYEIFIKVHYWLAILALVTIWRHICIQRIFAQLYVLIGSIILGLTTLFHWALLVLRNVTRERCGSRASVIRGTDPQTVQVDIPINRPFTVRAGMTVYIWMPGVSIFSALYCHPFTIVWWENNDVGKATQISLLVNKRNGFTRNLINHHAKEFTTWIDGPYGNCFDLGPYQRVLMLASGIGITAQIPYIRELLEIDANPTRSIFVVWEVEDEANLRSVHDWMNELLTRDKHSYILRFGLYIPRSSESHGAPEPWNSLHNRIWKMQGPIDTWKAVTQEFWKGPGNALVTVSAHEPIRTEIRKVIQANMEDIVDLVELPFQPDFTRPVFTPGKKHSMVEKV</sequence>
<evidence type="ECO:0000256" key="7">
    <source>
        <dbReference type="ARBA" id="ARBA00022982"/>
    </source>
</evidence>
<dbReference type="InterPro" id="IPR017927">
    <property type="entry name" value="FAD-bd_FR_type"/>
</dbReference>
<feature type="transmembrane region" description="Helical" evidence="13">
    <location>
        <begin position="287"/>
        <end position="310"/>
    </location>
</feature>
<feature type="domain" description="FAD-binding FR-type" evidence="14">
    <location>
        <begin position="239"/>
        <end position="357"/>
    </location>
</feature>
<dbReference type="PANTHER" id="PTHR32361:SF26">
    <property type="entry name" value="FAD-BINDING 8 DOMAIN-CONTAINING PROTEIN-RELATED"/>
    <property type="match status" value="1"/>
</dbReference>
<dbReference type="GO" id="GO:0005886">
    <property type="term" value="C:plasma membrane"/>
    <property type="evidence" value="ECO:0007669"/>
    <property type="project" value="UniProtKB-SubCell"/>
</dbReference>
<evidence type="ECO:0000256" key="2">
    <source>
        <dbReference type="ARBA" id="ARBA00006278"/>
    </source>
</evidence>
<dbReference type="AlphaFoldDB" id="A0A5N6UKU1"/>
<feature type="transmembrane region" description="Helical" evidence="13">
    <location>
        <begin position="195"/>
        <end position="215"/>
    </location>
</feature>
<comment type="subcellular location">
    <subcellularLocation>
        <location evidence="1">Cell membrane</location>
        <topology evidence="1">Multi-pass membrane protein</topology>
    </subcellularLocation>
</comment>
<comment type="similarity">
    <text evidence="2">Belongs to the ferric reductase (FRE) family.</text>
</comment>
<evidence type="ECO:0000256" key="3">
    <source>
        <dbReference type="ARBA" id="ARBA00012668"/>
    </source>
</evidence>
<dbReference type="GO" id="GO:0052851">
    <property type="term" value="F:ferric-chelate reductase (NADPH) activity"/>
    <property type="evidence" value="ECO:0007669"/>
    <property type="project" value="UniProtKB-EC"/>
</dbReference>
<dbReference type="PANTHER" id="PTHR32361">
    <property type="entry name" value="FERRIC/CUPRIC REDUCTASE TRANSMEMBRANE COMPONENT"/>
    <property type="match status" value="1"/>
</dbReference>
<dbReference type="GO" id="GO:0006879">
    <property type="term" value="P:intracellular iron ion homeostasis"/>
    <property type="evidence" value="ECO:0007669"/>
    <property type="project" value="TreeGrafter"/>
</dbReference>
<keyword evidence="9" id="KW-0560">Oxidoreductase</keyword>
<dbReference type="EC" id="1.16.1.9" evidence="3"/>
<feature type="transmembrane region" description="Helical" evidence="13">
    <location>
        <begin position="167"/>
        <end position="188"/>
    </location>
</feature>
<dbReference type="EMBL" id="ML738678">
    <property type="protein sequence ID" value="KAE8159249.1"/>
    <property type="molecule type" value="Genomic_DNA"/>
</dbReference>
<keyword evidence="6 13" id="KW-0812">Transmembrane</keyword>
<dbReference type="GO" id="GO:0006826">
    <property type="term" value="P:iron ion transport"/>
    <property type="evidence" value="ECO:0007669"/>
    <property type="project" value="TreeGrafter"/>
</dbReference>
<feature type="transmembrane region" description="Helical" evidence="13">
    <location>
        <begin position="75"/>
        <end position="101"/>
    </location>
</feature>
<dbReference type="Proteomes" id="UP000326950">
    <property type="component" value="Unassembled WGS sequence"/>
</dbReference>
<keyword evidence="11 13" id="KW-0472">Membrane</keyword>
<evidence type="ECO:0000256" key="13">
    <source>
        <dbReference type="SAM" id="Phobius"/>
    </source>
</evidence>
<evidence type="ECO:0000256" key="1">
    <source>
        <dbReference type="ARBA" id="ARBA00004651"/>
    </source>
</evidence>
<gene>
    <name evidence="15" type="ORF">BDV40DRAFT_314748</name>
</gene>
<organism evidence="15 16">
    <name type="scientific">Aspergillus tamarii</name>
    <dbReference type="NCBI Taxonomy" id="41984"/>
    <lineage>
        <taxon>Eukaryota</taxon>
        <taxon>Fungi</taxon>
        <taxon>Dikarya</taxon>
        <taxon>Ascomycota</taxon>
        <taxon>Pezizomycotina</taxon>
        <taxon>Eurotiomycetes</taxon>
        <taxon>Eurotiomycetidae</taxon>
        <taxon>Eurotiales</taxon>
        <taxon>Aspergillaceae</taxon>
        <taxon>Aspergillus</taxon>
        <taxon>Aspergillus subgen. Circumdati</taxon>
    </lineage>
</organism>
<dbReference type="InterPro" id="IPR013130">
    <property type="entry name" value="Fe3_Rdtase_TM_dom"/>
</dbReference>
<dbReference type="SUPFAM" id="SSF52343">
    <property type="entry name" value="Ferredoxin reductase-like, C-terminal NADP-linked domain"/>
    <property type="match status" value="1"/>
</dbReference>
<evidence type="ECO:0000259" key="14">
    <source>
        <dbReference type="PROSITE" id="PS51384"/>
    </source>
</evidence>
<keyword evidence="7" id="KW-0249">Electron transport</keyword>
<proteinExistence type="inferred from homology"/>
<dbReference type="InterPro" id="IPR051410">
    <property type="entry name" value="Ferric/Cupric_Reductase"/>
</dbReference>
<evidence type="ECO:0000313" key="15">
    <source>
        <dbReference type="EMBL" id="KAE8159249.1"/>
    </source>
</evidence>
<keyword evidence="8 13" id="KW-1133">Transmembrane helix</keyword>
<evidence type="ECO:0000256" key="4">
    <source>
        <dbReference type="ARBA" id="ARBA00022448"/>
    </source>
</evidence>
<feature type="transmembrane region" description="Helical" evidence="13">
    <location>
        <begin position="45"/>
        <end position="63"/>
    </location>
</feature>
<evidence type="ECO:0000256" key="10">
    <source>
        <dbReference type="ARBA" id="ARBA00023065"/>
    </source>
</evidence>
<dbReference type="InterPro" id="IPR013121">
    <property type="entry name" value="Fe_red_NAD-bd_6"/>
</dbReference>
<keyword evidence="10" id="KW-0406">Ion transport</keyword>
<feature type="transmembrane region" description="Helical" evidence="13">
    <location>
        <begin position="6"/>
        <end position="24"/>
    </location>
</feature>
<feature type="transmembrane region" description="Helical" evidence="13">
    <location>
        <begin position="221"/>
        <end position="246"/>
    </location>
</feature>
<protein>
    <recommendedName>
        <fullName evidence="3">ferric-chelate reductase (NADPH)</fullName>
        <ecNumber evidence="3">1.16.1.9</ecNumber>
    </recommendedName>
</protein>
<dbReference type="InterPro" id="IPR017938">
    <property type="entry name" value="Riboflavin_synthase-like_b-brl"/>
</dbReference>
<dbReference type="Pfam" id="PF08022">
    <property type="entry name" value="FAD_binding_8"/>
    <property type="match status" value="1"/>
</dbReference>
<evidence type="ECO:0000256" key="8">
    <source>
        <dbReference type="ARBA" id="ARBA00022989"/>
    </source>
</evidence>
<evidence type="ECO:0000313" key="16">
    <source>
        <dbReference type="Proteomes" id="UP000326950"/>
    </source>
</evidence>
<evidence type="ECO:0000256" key="6">
    <source>
        <dbReference type="ARBA" id="ARBA00022692"/>
    </source>
</evidence>
<name>A0A5N6UKU1_ASPTM</name>
<keyword evidence="16" id="KW-1185">Reference proteome</keyword>
<keyword evidence="4" id="KW-0813">Transport</keyword>
<dbReference type="InterPro" id="IPR039261">
    <property type="entry name" value="FNR_nucleotide-bd"/>
</dbReference>
<evidence type="ECO:0000256" key="9">
    <source>
        <dbReference type="ARBA" id="ARBA00023002"/>
    </source>
</evidence>
<dbReference type="InterPro" id="IPR013112">
    <property type="entry name" value="FAD-bd_8"/>
</dbReference>
<evidence type="ECO:0000256" key="12">
    <source>
        <dbReference type="ARBA" id="ARBA00048483"/>
    </source>
</evidence>
<dbReference type="Gene3D" id="3.40.50.80">
    <property type="entry name" value="Nucleotide-binding domain of ferredoxin-NADP reductase (FNR) module"/>
    <property type="match status" value="1"/>
</dbReference>
<dbReference type="Pfam" id="PF08030">
    <property type="entry name" value="NAD_binding_6"/>
    <property type="match status" value="1"/>
</dbReference>
<dbReference type="PROSITE" id="PS51384">
    <property type="entry name" value="FAD_FR"/>
    <property type="match status" value="1"/>
</dbReference>
<comment type="catalytic activity">
    <reaction evidence="12">
        <text>2 a Fe(II)-siderophore + NADP(+) + H(+) = 2 a Fe(III)-siderophore + NADPH</text>
        <dbReference type="Rhea" id="RHEA:28795"/>
        <dbReference type="Rhea" id="RHEA-COMP:11342"/>
        <dbReference type="Rhea" id="RHEA-COMP:11344"/>
        <dbReference type="ChEBI" id="CHEBI:15378"/>
        <dbReference type="ChEBI" id="CHEBI:29033"/>
        <dbReference type="ChEBI" id="CHEBI:29034"/>
        <dbReference type="ChEBI" id="CHEBI:57783"/>
        <dbReference type="ChEBI" id="CHEBI:58349"/>
        <dbReference type="EC" id="1.16.1.9"/>
    </reaction>
</comment>
<reference evidence="15 16" key="1">
    <citation type="submission" date="2019-04" db="EMBL/GenBank/DDBJ databases">
        <title>Friends and foes A comparative genomics study of 23 Aspergillus species from section Flavi.</title>
        <authorList>
            <consortium name="DOE Joint Genome Institute"/>
            <person name="Kjaerbolling I."/>
            <person name="Vesth T."/>
            <person name="Frisvad J.C."/>
            <person name="Nybo J.L."/>
            <person name="Theobald S."/>
            <person name="Kildgaard S."/>
            <person name="Isbrandt T."/>
            <person name="Kuo A."/>
            <person name="Sato A."/>
            <person name="Lyhne E.K."/>
            <person name="Kogle M.E."/>
            <person name="Wiebenga A."/>
            <person name="Kun R.S."/>
            <person name="Lubbers R.J."/>
            <person name="Makela M.R."/>
            <person name="Barry K."/>
            <person name="Chovatia M."/>
            <person name="Clum A."/>
            <person name="Daum C."/>
            <person name="Haridas S."/>
            <person name="He G."/>
            <person name="LaButti K."/>
            <person name="Lipzen A."/>
            <person name="Mondo S."/>
            <person name="Riley R."/>
            <person name="Salamov A."/>
            <person name="Simmons B.A."/>
            <person name="Magnuson J.K."/>
            <person name="Henrissat B."/>
            <person name="Mortensen U.H."/>
            <person name="Larsen T.O."/>
            <person name="Devries R.P."/>
            <person name="Grigoriev I.V."/>
            <person name="Machida M."/>
            <person name="Baker S.E."/>
            <person name="Andersen M.R."/>
        </authorList>
    </citation>
    <scope>NUCLEOTIDE SEQUENCE [LARGE SCALE GENOMIC DNA]</scope>
    <source>
        <strain evidence="15 16">CBS 117626</strain>
    </source>
</reference>
<dbReference type="GO" id="GO:0015677">
    <property type="term" value="P:copper ion import"/>
    <property type="evidence" value="ECO:0007669"/>
    <property type="project" value="TreeGrafter"/>
</dbReference>
<dbReference type="Pfam" id="PF01794">
    <property type="entry name" value="Ferric_reduct"/>
    <property type="match status" value="1"/>
</dbReference>
<evidence type="ECO:0000256" key="5">
    <source>
        <dbReference type="ARBA" id="ARBA00022475"/>
    </source>
</evidence>
<dbReference type="CDD" id="cd06186">
    <property type="entry name" value="NOX_Duox_like_FAD_NADP"/>
    <property type="match status" value="1"/>
</dbReference>
<evidence type="ECO:0000256" key="11">
    <source>
        <dbReference type="ARBA" id="ARBA00023136"/>
    </source>
</evidence>
<accession>A0A5N6UKU1</accession>